<evidence type="ECO:0000313" key="2">
    <source>
        <dbReference type="EMBL" id="MQY02114.1"/>
    </source>
</evidence>
<keyword evidence="1" id="KW-0812">Transmembrane</keyword>
<dbReference type="AlphaFoldDB" id="A0A7K0BN21"/>
<dbReference type="Proteomes" id="UP000487268">
    <property type="component" value="Unassembled WGS sequence"/>
</dbReference>
<evidence type="ECO:0000313" key="3">
    <source>
        <dbReference type="Proteomes" id="UP000487268"/>
    </source>
</evidence>
<feature type="transmembrane region" description="Helical" evidence="1">
    <location>
        <begin position="34"/>
        <end position="52"/>
    </location>
</feature>
<keyword evidence="1" id="KW-1133">Transmembrane helix</keyword>
<reference evidence="2 3" key="1">
    <citation type="submission" date="2019-10" db="EMBL/GenBank/DDBJ databases">
        <title>Actinomadura rubteroloni sp. nov. and Actinomadura macrotermitis sp. nov., isolated from the gut of fungus growing-termite Macrotermes natalensis.</title>
        <authorList>
            <person name="Benndorf R."/>
            <person name="Martin K."/>
            <person name="Kuefner M."/>
            <person name="De Beer W."/>
            <person name="Kaster A.-K."/>
            <person name="Vollmers J."/>
            <person name="Poulsen M."/>
            <person name="Beemelmanns C."/>
        </authorList>
    </citation>
    <scope>NUCLEOTIDE SEQUENCE [LARGE SCALE GENOMIC DNA]</scope>
    <source>
        <strain evidence="2 3">RB68</strain>
    </source>
</reference>
<comment type="caution">
    <text evidence="2">The sequence shown here is derived from an EMBL/GenBank/DDBJ whole genome shotgun (WGS) entry which is preliminary data.</text>
</comment>
<evidence type="ECO:0000256" key="1">
    <source>
        <dbReference type="SAM" id="Phobius"/>
    </source>
</evidence>
<protein>
    <submittedName>
        <fullName evidence="2">Uncharacterized protein</fullName>
    </submittedName>
</protein>
<keyword evidence="1" id="KW-0472">Membrane</keyword>
<proteinExistence type="predicted"/>
<dbReference type="EMBL" id="WEGH01000001">
    <property type="protein sequence ID" value="MQY02114.1"/>
    <property type="molecule type" value="Genomic_DNA"/>
</dbReference>
<gene>
    <name evidence="2" type="ORF">ACRB68_01410</name>
</gene>
<sequence length="63" mass="7082">MFRRLLITFTVLVLLLFGTALLLSARLRRVLLRFVTVMAVSAVVLSTIARMIRDFLLGLGHVP</sequence>
<name>A0A7K0BN21_9ACTN</name>
<keyword evidence="3" id="KW-1185">Reference proteome</keyword>
<accession>A0A7K0BN21</accession>
<organism evidence="2 3">
    <name type="scientific">Actinomadura macrotermitis</name>
    <dbReference type="NCBI Taxonomy" id="2585200"/>
    <lineage>
        <taxon>Bacteria</taxon>
        <taxon>Bacillati</taxon>
        <taxon>Actinomycetota</taxon>
        <taxon>Actinomycetes</taxon>
        <taxon>Streptosporangiales</taxon>
        <taxon>Thermomonosporaceae</taxon>
        <taxon>Actinomadura</taxon>
    </lineage>
</organism>